<dbReference type="SUPFAM" id="SSF55729">
    <property type="entry name" value="Acyl-CoA N-acyltransferases (Nat)"/>
    <property type="match status" value="1"/>
</dbReference>
<dbReference type="InterPro" id="IPR024699">
    <property type="entry name" value="AcuA"/>
</dbReference>
<dbReference type="PIRSF" id="PIRSF021278">
    <property type="entry name" value="AcuA"/>
    <property type="match status" value="1"/>
</dbReference>
<keyword evidence="3" id="KW-1185">Reference proteome</keyword>
<dbReference type="Gene3D" id="3.40.630.30">
    <property type="match status" value="1"/>
</dbReference>
<dbReference type="GO" id="GO:0045150">
    <property type="term" value="P:acetoin catabolic process"/>
    <property type="evidence" value="ECO:0007669"/>
    <property type="project" value="InterPro"/>
</dbReference>
<dbReference type="InterPro" id="IPR016181">
    <property type="entry name" value="Acyl_CoA_acyltransferase"/>
</dbReference>
<dbReference type="GO" id="GO:0016747">
    <property type="term" value="F:acyltransferase activity, transferring groups other than amino-acyl groups"/>
    <property type="evidence" value="ECO:0007669"/>
    <property type="project" value="InterPro"/>
</dbReference>
<name>A0A1I6DJM1_9FIRM</name>
<dbReference type="EMBL" id="FOYM01000012">
    <property type="protein sequence ID" value="SFR05542.1"/>
    <property type="molecule type" value="Genomic_DNA"/>
</dbReference>
<reference evidence="3" key="1">
    <citation type="submission" date="2016-10" db="EMBL/GenBank/DDBJ databases">
        <authorList>
            <person name="Varghese N."/>
            <person name="Submissions S."/>
        </authorList>
    </citation>
    <scope>NUCLEOTIDE SEQUENCE [LARGE SCALE GENOMIC DNA]</scope>
    <source>
        <strain evidence="3">DSM 3669</strain>
    </source>
</reference>
<dbReference type="InterPro" id="IPR000182">
    <property type="entry name" value="GNAT_dom"/>
</dbReference>
<evidence type="ECO:0000313" key="2">
    <source>
        <dbReference type="EMBL" id="SFR05542.1"/>
    </source>
</evidence>
<gene>
    <name evidence="2" type="ORF">SAMN05660706_11244</name>
</gene>
<proteinExistence type="predicted"/>
<dbReference type="STRING" id="39060.SAMN05660706_11244"/>
<organism evidence="2 3">
    <name type="scientific">Desulfoscipio geothermicus DSM 3669</name>
    <dbReference type="NCBI Taxonomy" id="1121426"/>
    <lineage>
        <taxon>Bacteria</taxon>
        <taxon>Bacillati</taxon>
        <taxon>Bacillota</taxon>
        <taxon>Clostridia</taxon>
        <taxon>Eubacteriales</taxon>
        <taxon>Desulfallaceae</taxon>
        <taxon>Desulfoscipio</taxon>
    </lineage>
</organism>
<dbReference type="GO" id="GO:0019152">
    <property type="term" value="F:acetoin dehydrogenase (NAD+) activity"/>
    <property type="evidence" value="ECO:0007669"/>
    <property type="project" value="InterPro"/>
</dbReference>
<evidence type="ECO:0000259" key="1">
    <source>
        <dbReference type="Pfam" id="PF00583"/>
    </source>
</evidence>
<dbReference type="CDD" id="cd04301">
    <property type="entry name" value="NAT_SF"/>
    <property type="match status" value="1"/>
</dbReference>
<dbReference type="AlphaFoldDB" id="A0A1I6DJM1"/>
<accession>A0A1I6DJM1</accession>
<dbReference type="Proteomes" id="UP000199584">
    <property type="component" value="Unassembled WGS sequence"/>
</dbReference>
<protein>
    <submittedName>
        <fullName evidence="2">Acetoin utilization protein AcuA</fullName>
    </submittedName>
</protein>
<feature type="domain" description="N-acetyltransferase" evidence="1">
    <location>
        <begin position="66"/>
        <end position="133"/>
    </location>
</feature>
<evidence type="ECO:0000313" key="3">
    <source>
        <dbReference type="Proteomes" id="UP000199584"/>
    </source>
</evidence>
<sequence length="221" mass="25672">MSKDISSESIATTRNNEKPLNAGEIIITPKGKMIIEGPVTGDRLNTMHICIQMNTFRRSNAQLKALAKIAYLPQGRVYVARWNNMIVGYVTFHLPDVCSRWRCHPRVIEMGGIEVAKEWRSCHIGNALLKYIFRDDFWEDYIVIGFECFRYWDLQGNNLTLWKYRNMIDKFVGKVNFMPMFTTMYDVLEHPANALIVRCGTHVSLEDWALFKKISTRLANN</sequence>
<dbReference type="RefSeq" id="WP_245779702.1">
    <property type="nucleotide sequence ID" value="NZ_FOYM01000012.1"/>
</dbReference>
<dbReference type="Pfam" id="PF00583">
    <property type="entry name" value="Acetyltransf_1"/>
    <property type="match status" value="1"/>
</dbReference>